<evidence type="ECO:0000313" key="1">
    <source>
        <dbReference type="EMBL" id="KAH7944997.1"/>
    </source>
</evidence>
<name>A0ACB8CJE2_DERSI</name>
<keyword evidence="2" id="KW-1185">Reference proteome</keyword>
<sequence length="118" mass="13843">MMDAVNHVTINLYITEPFRPSPTLEKAVKVATKAVEEDEKHNYPAALRLYERAIKEFNRALKREVQTDASKQLVRDKCDLYSDRAGLIREHLYGNSDKEGLIDSDDERRKKRRFWLCC</sequence>
<evidence type="ECO:0000313" key="2">
    <source>
        <dbReference type="Proteomes" id="UP000821865"/>
    </source>
</evidence>
<dbReference type="EMBL" id="CM023475">
    <property type="protein sequence ID" value="KAH7944997.1"/>
    <property type="molecule type" value="Genomic_DNA"/>
</dbReference>
<dbReference type="Proteomes" id="UP000821865">
    <property type="component" value="Chromosome 6"/>
</dbReference>
<organism evidence="1 2">
    <name type="scientific">Dermacentor silvarum</name>
    <name type="common">Tick</name>
    <dbReference type="NCBI Taxonomy" id="543639"/>
    <lineage>
        <taxon>Eukaryota</taxon>
        <taxon>Metazoa</taxon>
        <taxon>Ecdysozoa</taxon>
        <taxon>Arthropoda</taxon>
        <taxon>Chelicerata</taxon>
        <taxon>Arachnida</taxon>
        <taxon>Acari</taxon>
        <taxon>Parasitiformes</taxon>
        <taxon>Ixodida</taxon>
        <taxon>Ixodoidea</taxon>
        <taxon>Ixodidae</taxon>
        <taxon>Rhipicephalinae</taxon>
        <taxon>Dermacentor</taxon>
    </lineage>
</organism>
<comment type="caution">
    <text evidence="1">The sequence shown here is derived from an EMBL/GenBank/DDBJ whole genome shotgun (WGS) entry which is preliminary data.</text>
</comment>
<reference evidence="1" key="1">
    <citation type="submission" date="2020-05" db="EMBL/GenBank/DDBJ databases">
        <title>Large-scale comparative analyses of tick genomes elucidate their genetic diversity and vector capacities.</title>
        <authorList>
            <person name="Jia N."/>
            <person name="Wang J."/>
            <person name="Shi W."/>
            <person name="Du L."/>
            <person name="Sun Y."/>
            <person name="Zhan W."/>
            <person name="Jiang J."/>
            <person name="Wang Q."/>
            <person name="Zhang B."/>
            <person name="Ji P."/>
            <person name="Sakyi L.B."/>
            <person name="Cui X."/>
            <person name="Yuan T."/>
            <person name="Jiang B."/>
            <person name="Yang W."/>
            <person name="Lam T.T.-Y."/>
            <person name="Chang Q."/>
            <person name="Ding S."/>
            <person name="Wang X."/>
            <person name="Zhu J."/>
            <person name="Ruan X."/>
            <person name="Zhao L."/>
            <person name="Wei J."/>
            <person name="Que T."/>
            <person name="Du C."/>
            <person name="Cheng J."/>
            <person name="Dai P."/>
            <person name="Han X."/>
            <person name="Huang E."/>
            <person name="Gao Y."/>
            <person name="Liu J."/>
            <person name="Shao H."/>
            <person name="Ye R."/>
            <person name="Li L."/>
            <person name="Wei W."/>
            <person name="Wang X."/>
            <person name="Wang C."/>
            <person name="Yang T."/>
            <person name="Huo Q."/>
            <person name="Li W."/>
            <person name="Guo W."/>
            <person name="Chen H."/>
            <person name="Zhou L."/>
            <person name="Ni X."/>
            <person name="Tian J."/>
            <person name="Zhou Y."/>
            <person name="Sheng Y."/>
            <person name="Liu T."/>
            <person name="Pan Y."/>
            <person name="Xia L."/>
            <person name="Li J."/>
            <person name="Zhao F."/>
            <person name="Cao W."/>
        </authorList>
    </citation>
    <scope>NUCLEOTIDE SEQUENCE</scope>
    <source>
        <strain evidence="1">Dsil-2018</strain>
    </source>
</reference>
<gene>
    <name evidence="1" type="ORF">HPB49_004588</name>
</gene>
<protein>
    <submittedName>
        <fullName evidence="1">Uncharacterized protein</fullName>
    </submittedName>
</protein>
<accession>A0ACB8CJE2</accession>
<proteinExistence type="predicted"/>